<feature type="non-terminal residue" evidence="3">
    <location>
        <position position="1"/>
    </location>
</feature>
<protein>
    <recommendedName>
        <fullName evidence="5">Endonuclease/exonuclease/phosphatase domain-containing protein</fullName>
    </recommendedName>
</protein>
<keyword evidence="2" id="KW-1133">Transmembrane helix</keyword>
<name>A0A3M7S950_BRAPC</name>
<dbReference type="InterPro" id="IPR036691">
    <property type="entry name" value="Endo/exonu/phosph_ase_sf"/>
</dbReference>
<comment type="caution">
    <text evidence="3">The sequence shown here is derived from an EMBL/GenBank/DDBJ whole genome shotgun (WGS) entry which is preliminary data.</text>
</comment>
<dbReference type="EMBL" id="REGN01001834">
    <property type="protein sequence ID" value="RNA32175.1"/>
    <property type="molecule type" value="Genomic_DNA"/>
</dbReference>
<dbReference type="SUPFAM" id="SSF56219">
    <property type="entry name" value="DNase I-like"/>
    <property type="match status" value="1"/>
</dbReference>
<keyword evidence="1" id="KW-0175">Coiled coil</keyword>
<keyword evidence="4" id="KW-1185">Reference proteome</keyword>
<organism evidence="3 4">
    <name type="scientific">Brachionus plicatilis</name>
    <name type="common">Marine rotifer</name>
    <name type="synonym">Brachionus muelleri</name>
    <dbReference type="NCBI Taxonomy" id="10195"/>
    <lineage>
        <taxon>Eukaryota</taxon>
        <taxon>Metazoa</taxon>
        <taxon>Spiralia</taxon>
        <taxon>Gnathifera</taxon>
        <taxon>Rotifera</taxon>
        <taxon>Eurotatoria</taxon>
        <taxon>Monogononta</taxon>
        <taxon>Pseudotrocha</taxon>
        <taxon>Ploima</taxon>
        <taxon>Brachionidae</taxon>
        <taxon>Brachionus</taxon>
    </lineage>
</organism>
<evidence type="ECO:0000313" key="3">
    <source>
        <dbReference type="EMBL" id="RNA32175.1"/>
    </source>
</evidence>
<evidence type="ECO:0000256" key="2">
    <source>
        <dbReference type="SAM" id="Phobius"/>
    </source>
</evidence>
<evidence type="ECO:0000313" key="4">
    <source>
        <dbReference type="Proteomes" id="UP000276133"/>
    </source>
</evidence>
<dbReference type="AlphaFoldDB" id="A0A3M7S950"/>
<evidence type="ECO:0000256" key="1">
    <source>
        <dbReference type="SAM" id="Coils"/>
    </source>
</evidence>
<accession>A0A3M7S950</accession>
<feature type="coiled-coil region" evidence="1">
    <location>
        <begin position="179"/>
        <end position="213"/>
    </location>
</feature>
<sequence>GINLNCSNGQICLIRKDKSLVDNFELVAHNASTLFEYSGINQSKCVELSLFKFRKGNSTVVYFLNLYKHPKMDNDKFIQELIAFLNLNLNSTDSLVIFGDFNIDFNKENNSKYLDTLRVNLNMTPVFSKCLTFKDLSQLDWCLLNKSNTFAKNALSNDKFDDNDKKDCTNALGSLSDVIIKLQNVTENALKENNEFENKLKELESKTEKGKEAVNKQIQIGNLLPGVGVILGILPGVGIYLSRCGAIFLKFFPNDSGANILVPIMNSMSFYLAEYSTPLITIIGGVVGGGIFLLFKHYWNNGQHDLLDKLKEIINILTNLAYKNSEFNKLLLGSKENCNSIVSNLEQIKTYVFNGSNREKKYYSESYKEAWKSTEGLIENIEEIAKIDVAKWSSKILKISI</sequence>
<dbReference type="Proteomes" id="UP000276133">
    <property type="component" value="Unassembled WGS sequence"/>
</dbReference>
<proteinExistence type="predicted"/>
<keyword evidence="2" id="KW-0812">Transmembrane</keyword>
<reference evidence="3 4" key="1">
    <citation type="journal article" date="2018" name="Sci. Rep.">
        <title>Genomic signatures of local adaptation to the degree of environmental predictability in rotifers.</title>
        <authorList>
            <person name="Franch-Gras L."/>
            <person name="Hahn C."/>
            <person name="Garcia-Roger E.M."/>
            <person name="Carmona M.J."/>
            <person name="Serra M."/>
            <person name="Gomez A."/>
        </authorList>
    </citation>
    <scope>NUCLEOTIDE SEQUENCE [LARGE SCALE GENOMIC DNA]</scope>
    <source>
        <strain evidence="3">HYR1</strain>
    </source>
</reference>
<keyword evidence="2" id="KW-0472">Membrane</keyword>
<feature type="transmembrane region" description="Helical" evidence="2">
    <location>
        <begin position="220"/>
        <end position="241"/>
    </location>
</feature>
<feature type="transmembrane region" description="Helical" evidence="2">
    <location>
        <begin position="275"/>
        <end position="295"/>
    </location>
</feature>
<gene>
    <name evidence="3" type="ORF">BpHYR1_039833</name>
</gene>
<evidence type="ECO:0008006" key="5">
    <source>
        <dbReference type="Google" id="ProtNLM"/>
    </source>
</evidence>